<dbReference type="PRINTS" id="PR00025">
    <property type="entry name" value="ANTENNAPEDIA"/>
</dbReference>
<dbReference type="PANTHER" id="PTHR45659">
    <property type="entry name" value="HOMEOBOX PROTEIN HOX"/>
    <property type="match status" value="1"/>
</dbReference>
<dbReference type="EMBL" id="BX001014">
    <property type="status" value="NOT_ANNOTATED_CDS"/>
    <property type="molecule type" value="Genomic_DNA"/>
</dbReference>
<evidence type="ECO:0000313" key="16">
    <source>
        <dbReference type="Proteomes" id="UP000000437"/>
    </source>
</evidence>
<comment type="function">
    <text evidence="1">Sequence-specific transcription factor which is part of a developmental regulatory system that provides cells with specific positional identities on the anterior-posterior axis.</text>
</comment>
<protein>
    <submittedName>
        <fullName evidence="15">Homeobox protein Hox-B5b</fullName>
    </submittedName>
</protein>
<dbReference type="GO" id="GO:0003677">
    <property type="term" value="F:DNA binding"/>
    <property type="evidence" value="ECO:0007669"/>
    <property type="project" value="UniProtKB-UniRule"/>
</dbReference>
<evidence type="ECO:0000259" key="14">
    <source>
        <dbReference type="PROSITE" id="PS50071"/>
    </source>
</evidence>
<evidence type="ECO:0000256" key="13">
    <source>
        <dbReference type="SAM" id="MobiDB-lite"/>
    </source>
</evidence>
<dbReference type="InterPro" id="IPR020479">
    <property type="entry name" value="HD_metazoa"/>
</dbReference>
<dbReference type="GeneTree" id="ENSGT00940000158354"/>
<evidence type="ECO:0000313" key="15">
    <source>
        <dbReference type="Ensembl" id="ENSDARP00000070639"/>
    </source>
</evidence>
<keyword evidence="4" id="KW-0217">Developmental protein</keyword>
<dbReference type="ZFIN" id="ZDB-GENE-000823-6">
    <property type="gene designation" value="hoxb5b"/>
</dbReference>
<dbReference type="GO" id="GO:0007507">
    <property type="term" value="P:heart development"/>
    <property type="evidence" value="ECO:0000316"/>
    <property type="project" value="ZFIN"/>
</dbReference>
<keyword evidence="5" id="KW-0805">Transcription regulation</keyword>
<evidence type="ECO:0000313" key="17">
    <source>
        <dbReference type="ZFIN" id="ZDB-GENE-000823-6"/>
    </source>
</evidence>
<dbReference type="KEGG" id="dre:58052"/>
<gene>
    <name evidence="15 17" type="primary">hoxb5b</name>
</gene>
<keyword evidence="6 10" id="KW-0238">DNA-binding</keyword>
<dbReference type="Proteomes" id="UP000000437">
    <property type="component" value="Chromosome 12"/>
</dbReference>
<evidence type="ECO:0000256" key="1">
    <source>
        <dbReference type="ARBA" id="ARBA00003263"/>
    </source>
</evidence>
<feature type="compositionally biased region" description="Polar residues" evidence="13">
    <location>
        <begin position="110"/>
        <end position="120"/>
    </location>
</feature>
<dbReference type="RefSeq" id="NP_571612.2">
    <property type="nucleotide sequence ID" value="NM_131537.3"/>
</dbReference>
<keyword evidence="8" id="KW-0804">Transcription</keyword>
<dbReference type="Gene3D" id="1.10.10.60">
    <property type="entry name" value="Homeodomain-like"/>
    <property type="match status" value="1"/>
</dbReference>
<dbReference type="PROSITE" id="PS00027">
    <property type="entry name" value="HOMEOBOX_1"/>
    <property type="match status" value="1"/>
</dbReference>
<dbReference type="GO" id="GO:0000981">
    <property type="term" value="F:DNA-binding transcription factor activity, RNA polymerase II-specific"/>
    <property type="evidence" value="ECO:0007669"/>
    <property type="project" value="InterPro"/>
</dbReference>
<dbReference type="Ensembl" id="ENSDART00000182340.1">
    <property type="protein sequence ID" value="ENSDARP00000149862.1"/>
    <property type="gene ID" value="ENSDARG00000113174.1"/>
</dbReference>
<evidence type="ECO:0000256" key="9">
    <source>
        <dbReference type="ARBA" id="ARBA00023242"/>
    </source>
</evidence>
<dbReference type="InterPro" id="IPR001827">
    <property type="entry name" value="Homeobox_Antennapedia_CS"/>
</dbReference>
<proteinExistence type="inferred from homology"/>
<dbReference type="AlphaFoldDB" id="A0A0R4I9D0"/>
<comment type="similarity">
    <text evidence="3 12">Belongs to the Antp homeobox family.</text>
</comment>
<dbReference type="AGR" id="ZFIN:ZDB-GENE-000823-6"/>
<dbReference type="FunFam" id="1.10.10.60:FF:000055">
    <property type="entry name" value="Homeobox protein Hox-A5"/>
    <property type="match status" value="1"/>
</dbReference>
<dbReference type="CDD" id="cd00086">
    <property type="entry name" value="homeodomain"/>
    <property type="match status" value="1"/>
</dbReference>
<keyword evidence="9 10" id="KW-0539">Nucleus</keyword>
<dbReference type="PRINTS" id="PR00024">
    <property type="entry name" value="HOMEOBOX"/>
</dbReference>
<dbReference type="GO" id="GO:0010002">
    <property type="term" value="P:cardioblast differentiation"/>
    <property type="evidence" value="ECO:0000315"/>
    <property type="project" value="ZFIN"/>
</dbReference>
<dbReference type="GO" id="GO:0001708">
    <property type="term" value="P:cell fate specification"/>
    <property type="evidence" value="ECO:0000315"/>
    <property type="project" value="ZFIN"/>
</dbReference>
<feature type="region of interest" description="Disordered" evidence="13">
    <location>
        <begin position="63"/>
        <end position="182"/>
    </location>
</feature>
<dbReference type="InterPro" id="IPR017995">
    <property type="entry name" value="Homeobox_antennapedia"/>
</dbReference>
<keyword evidence="16" id="KW-1185">Reference proteome</keyword>
<feature type="domain" description="Homeobox" evidence="14">
    <location>
        <begin position="199"/>
        <end position="259"/>
    </location>
</feature>
<evidence type="ECO:0000256" key="11">
    <source>
        <dbReference type="RuleBase" id="RU000682"/>
    </source>
</evidence>
<evidence type="ECO:0000256" key="4">
    <source>
        <dbReference type="ARBA" id="ARBA00022473"/>
    </source>
</evidence>
<feature type="compositionally biased region" description="Low complexity" evidence="13">
    <location>
        <begin position="121"/>
        <end position="136"/>
    </location>
</feature>
<reference evidence="15" key="2">
    <citation type="submission" date="2015-11" db="UniProtKB">
        <authorList>
            <consortium name="Ensembl"/>
        </authorList>
    </citation>
    <scope>IDENTIFICATION</scope>
    <source>
        <strain evidence="15">Tuebingen</strain>
    </source>
</reference>
<organism evidence="15">
    <name type="scientific">Danio rerio</name>
    <name type="common">Zebrafish</name>
    <name type="synonym">Brachydanio rerio</name>
    <dbReference type="NCBI Taxonomy" id="7955"/>
    <lineage>
        <taxon>Eukaryota</taxon>
        <taxon>Metazoa</taxon>
        <taxon>Chordata</taxon>
        <taxon>Craniata</taxon>
        <taxon>Vertebrata</taxon>
        <taxon>Euteleostomi</taxon>
        <taxon>Actinopterygii</taxon>
        <taxon>Neopterygii</taxon>
        <taxon>Teleostei</taxon>
        <taxon>Ostariophysi</taxon>
        <taxon>Cypriniformes</taxon>
        <taxon>Danionidae</taxon>
        <taxon>Danioninae</taxon>
        <taxon>Danio</taxon>
    </lineage>
</organism>
<dbReference type="CTD" id="58052"/>
<dbReference type="PROSITE" id="PS00032">
    <property type="entry name" value="ANTENNAPEDIA"/>
    <property type="match status" value="1"/>
</dbReference>
<dbReference type="PROSITE" id="PS50071">
    <property type="entry name" value="HOMEOBOX_2"/>
    <property type="match status" value="1"/>
</dbReference>
<reference evidence="15" key="1">
    <citation type="journal article" date="2013" name="Nature">
        <title>The zebrafish reference genome sequence and its relationship to the human genome.</title>
        <authorList>
            <consortium name="Genome Reference Consortium Zebrafish"/>
            <person name="Howe K."/>
            <person name="Clark M.D."/>
            <person name="Torroja C.F."/>
            <person name="Torrance J."/>
            <person name="Berthelot C."/>
            <person name="Muffato M."/>
            <person name="Collins J.E."/>
            <person name="Humphray S."/>
            <person name="McLaren K."/>
            <person name="Matthews L."/>
            <person name="McLaren S."/>
            <person name="Sealy I."/>
            <person name="Caccamo M."/>
            <person name="Churcher C."/>
            <person name="Scott C."/>
            <person name="Barrett J.C."/>
            <person name="Koch R."/>
            <person name="Rauch G.J."/>
            <person name="White S."/>
            <person name="Chow W."/>
            <person name="Kilian B."/>
            <person name="Quintais L.T."/>
            <person name="Guerra-Assuncao J.A."/>
            <person name="Zhou Y."/>
            <person name="Gu Y."/>
            <person name="Yen J."/>
            <person name="Vogel J.H."/>
            <person name="Eyre T."/>
            <person name="Redmond S."/>
            <person name="Banerjee R."/>
            <person name="Chi J."/>
            <person name="Fu B."/>
            <person name="Langley E."/>
            <person name="Maguire S.F."/>
            <person name="Laird G.K."/>
            <person name="Lloyd D."/>
            <person name="Kenyon E."/>
            <person name="Donaldson S."/>
            <person name="Sehra H."/>
            <person name="Almeida-King J."/>
            <person name="Loveland J."/>
            <person name="Trevanion S."/>
            <person name="Jones M."/>
            <person name="Quail M."/>
            <person name="Willey D."/>
            <person name="Hunt A."/>
            <person name="Burton J."/>
            <person name="Sims S."/>
            <person name="McLay K."/>
            <person name="Plumb B."/>
            <person name="Davis J."/>
            <person name="Clee C."/>
            <person name="Oliver K."/>
            <person name="Clark R."/>
            <person name="Riddle C."/>
            <person name="Elliot D."/>
            <person name="Eliott D."/>
            <person name="Threadgold G."/>
            <person name="Harden G."/>
            <person name="Ware D."/>
            <person name="Begum S."/>
            <person name="Mortimore B."/>
            <person name="Mortimer B."/>
            <person name="Kerry G."/>
            <person name="Heath P."/>
            <person name="Phillimore B."/>
            <person name="Tracey A."/>
            <person name="Corby N."/>
            <person name="Dunn M."/>
            <person name="Johnson C."/>
            <person name="Wood J."/>
            <person name="Clark S."/>
            <person name="Pelan S."/>
            <person name="Griffiths G."/>
            <person name="Smith M."/>
            <person name="Glithero R."/>
            <person name="Howden P."/>
            <person name="Barker N."/>
            <person name="Lloyd C."/>
            <person name="Stevens C."/>
            <person name="Harley J."/>
            <person name="Holt K."/>
            <person name="Panagiotidis G."/>
            <person name="Lovell J."/>
            <person name="Beasley H."/>
            <person name="Henderson C."/>
            <person name="Gordon D."/>
            <person name="Auger K."/>
            <person name="Wright D."/>
            <person name="Collins J."/>
            <person name="Raisen C."/>
            <person name="Dyer L."/>
            <person name="Leung K."/>
            <person name="Robertson L."/>
            <person name="Ambridge K."/>
            <person name="Leongamornlert D."/>
            <person name="McGuire S."/>
            <person name="Gilderthorp R."/>
            <person name="Griffiths C."/>
            <person name="Manthravadi D."/>
            <person name="Nichol S."/>
            <person name="Barker G."/>
            <person name="Whitehead S."/>
            <person name="Kay M."/>
            <person name="Brown J."/>
            <person name="Murnane C."/>
            <person name="Gray E."/>
            <person name="Humphries M."/>
            <person name="Sycamore N."/>
            <person name="Barker D."/>
            <person name="Saunders D."/>
            <person name="Wallis J."/>
            <person name="Babbage A."/>
            <person name="Hammond S."/>
            <person name="Mashreghi-Mohammadi M."/>
            <person name="Barr L."/>
            <person name="Martin S."/>
            <person name="Wray P."/>
            <person name="Ellington A."/>
            <person name="Matthews N."/>
            <person name="Ellwood M."/>
            <person name="Woodmansey R."/>
            <person name="Clark G."/>
            <person name="Cooper J."/>
            <person name="Cooper J."/>
            <person name="Tromans A."/>
            <person name="Grafham D."/>
            <person name="Skuce C."/>
            <person name="Pandian R."/>
            <person name="Andrews R."/>
            <person name="Harrison E."/>
            <person name="Kimberley A."/>
            <person name="Garnett J."/>
            <person name="Fosker N."/>
            <person name="Hall R."/>
            <person name="Garner P."/>
            <person name="Kelly D."/>
            <person name="Bird C."/>
            <person name="Palmer S."/>
            <person name="Gehring I."/>
            <person name="Berger A."/>
            <person name="Dooley C.M."/>
            <person name="Ersan-Urun Z."/>
            <person name="Eser C."/>
            <person name="Geiger H."/>
            <person name="Geisler M."/>
            <person name="Karotki L."/>
            <person name="Kirn A."/>
            <person name="Konantz J."/>
            <person name="Konantz M."/>
            <person name="Oberlander M."/>
            <person name="Rudolph-Geiger S."/>
            <person name="Teucke M."/>
            <person name="Lanz C."/>
            <person name="Raddatz G."/>
            <person name="Osoegawa K."/>
            <person name="Zhu B."/>
            <person name="Rapp A."/>
            <person name="Widaa S."/>
            <person name="Langford C."/>
            <person name="Yang F."/>
            <person name="Schuster S.C."/>
            <person name="Carter N.P."/>
            <person name="Harrow J."/>
            <person name="Ning Z."/>
            <person name="Herrero J."/>
            <person name="Searle S.M."/>
            <person name="Enright A."/>
            <person name="Geisler R."/>
            <person name="Plasterk R.H."/>
            <person name="Lee C."/>
            <person name="Westerfield M."/>
            <person name="de Jong P.J."/>
            <person name="Zon L.I."/>
            <person name="Postlethwait J.H."/>
            <person name="Nusslein-Volhard C."/>
            <person name="Hubbard T.J."/>
            <person name="Roest Crollius H."/>
            <person name="Rogers J."/>
            <person name="Stemple D.L."/>
        </authorList>
    </citation>
    <scope>NUCLEOTIDE SEQUENCE [LARGE SCALE GENOMIC DNA]</scope>
    <source>
        <strain evidence="15">Tuebingen</strain>
    </source>
</reference>
<dbReference type="GO" id="GO:0005634">
    <property type="term" value="C:nucleus"/>
    <property type="evidence" value="ECO:0007669"/>
    <property type="project" value="UniProtKB-SubCell"/>
</dbReference>
<dbReference type="SUPFAM" id="SSF46689">
    <property type="entry name" value="Homeodomain-like"/>
    <property type="match status" value="1"/>
</dbReference>
<dbReference type="Bgee" id="ENSDARG00000054030">
    <property type="expression patterns" value="Expressed in larva and 8 other cell types or tissues"/>
</dbReference>
<dbReference type="GO" id="GO:0007420">
    <property type="term" value="P:brain development"/>
    <property type="evidence" value="ECO:0000315"/>
    <property type="project" value="ZFIN"/>
</dbReference>
<evidence type="ECO:0000256" key="6">
    <source>
        <dbReference type="ARBA" id="ARBA00023125"/>
    </source>
</evidence>
<accession>A0A0R4I9D0</accession>
<dbReference type="SMR" id="A0A0R4I9D0"/>
<feature type="compositionally biased region" description="Polar residues" evidence="13">
    <location>
        <begin position="144"/>
        <end position="182"/>
    </location>
</feature>
<keyword evidence="7 10" id="KW-0371">Homeobox</keyword>
<dbReference type="InterPro" id="IPR050296">
    <property type="entry name" value="Antp_homeobox"/>
</dbReference>
<dbReference type="Pfam" id="PF00046">
    <property type="entry name" value="Homeodomain"/>
    <property type="match status" value="1"/>
</dbReference>
<name>A0A0R4I9D0_DANRE</name>
<dbReference type="InterPro" id="IPR017970">
    <property type="entry name" value="Homeobox_CS"/>
</dbReference>
<dbReference type="InterPro" id="IPR009057">
    <property type="entry name" value="Homeodomain-like_sf"/>
</dbReference>
<evidence type="ECO:0000256" key="3">
    <source>
        <dbReference type="ARBA" id="ARBA00009107"/>
    </source>
</evidence>
<evidence type="ECO:0000256" key="7">
    <source>
        <dbReference type="ARBA" id="ARBA00023155"/>
    </source>
</evidence>
<evidence type="ECO:0000256" key="5">
    <source>
        <dbReference type="ARBA" id="ARBA00023015"/>
    </source>
</evidence>
<dbReference type="Ensembl" id="ENSDART00000076161.5">
    <property type="protein sequence ID" value="ENSDARP00000070639.4"/>
    <property type="gene ID" value="ENSDARG00000054030.5"/>
</dbReference>
<evidence type="ECO:0000256" key="12">
    <source>
        <dbReference type="RuleBase" id="RU004442"/>
    </source>
</evidence>
<dbReference type="InterPro" id="IPR001356">
    <property type="entry name" value="HD"/>
</dbReference>
<evidence type="ECO:0000256" key="10">
    <source>
        <dbReference type="PROSITE-ProRule" id="PRU00108"/>
    </source>
</evidence>
<comment type="subcellular location">
    <subcellularLocation>
        <location evidence="2 10 11">Nucleus</location>
    </subcellularLocation>
</comment>
<dbReference type="PANTHER" id="PTHR45659:SF2">
    <property type="entry name" value="HOMEOBOX PROTEIN HOX-B5"/>
    <property type="match status" value="1"/>
</dbReference>
<evidence type="ECO:0000256" key="2">
    <source>
        <dbReference type="ARBA" id="ARBA00004123"/>
    </source>
</evidence>
<dbReference type="SMART" id="SM00389">
    <property type="entry name" value="HOX"/>
    <property type="match status" value="1"/>
</dbReference>
<sequence length="276" mass="30931">MSSYFLNSFSGRYPNGSDYQLLNYGTNGAMNASYRDSTSMHSGSFGYNYNGIDLSVNRPNNGHFGAVGDNSRAFQNPSQETRYRQSSCSLSSPDPLSCATSDTLELKGSSPPSDQSTPTGNSRLTNSNNLTSSNSTHFADTDETNVSSETEEGAQTTTTSRTQKQESVATSTTTPNDGQTPQIFPWMRKLHISHDMTGPDGKRARTAYTRYQTLELEKEFHFNRYLTRRRRIEIAHALCLSERQIKIWFQNRRMKWKKDNKLKSMSLATAGSAFQN</sequence>
<dbReference type="GeneID" id="58052"/>
<feature type="compositionally biased region" description="Low complexity" evidence="13">
    <location>
        <begin position="86"/>
        <end position="98"/>
    </location>
</feature>
<dbReference type="OrthoDB" id="6159439at2759"/>
<evidence type="ECO:0000256" key="8">
    <source>
        <dbReference type="ARBA" id="ARBA00023163"/>
    </source>
</evidence>
<dbReference type="OMA" id="PDARYRQ"/>
<feature type="DNA-binding region" description="Homeobox" evidence="10">
    <location>
        <begin position="201"/>
        <end position="260"/>
    </location>
</feature>